<name>A0ABT8LCF8_9BACT</name>
<dbReference type="EC" id="2.1.1.-" evidence="3"/>
<dbReference type="GO" id="GO:0032259">
    <property type="term" value="P:methylation"/>
    <property type="evidence" value="ECO:0007669"/>
    <property type="project" value="UniProtKB-KW"/>
</dbReference>
<reference evidence="3" key="1">
    <citation type="submission" date="2023-06" db="EMBL/GenBank/DDBJ databases">
        <title>Genomic of Agaribacillus aureum.</title>
        <authorList>
            <person name="Wang G."/>
        </authorList>
    </citation>
    <scope>NUCLEOTIDE SEQUENCE</scope>
    <source>
        <strain evidence="3">BMA12</strain>
    </source>
</reference>
<dbReference type="Pfam" id="PF04072">
    <property type="entry name" value="LCM"/>
    <property type="match status" value="1"/>
</dbReference>
<dbReference type="SUPFAM" id="SSF53335">
    <property type="entry name" value="S-adenosyl-L-methionine-dependent methyltransferases"/>
    <property type="match status" value="1"/>
</dbReference>
<dbReference type="PANTHER" id="PTHR43619:SF2">
    <property type="entry name" value="S-ADENOSYL-L-METHIONINE-DEPENDENT METHYLTRANSFERASES SUPERFAMILY PROTEIN"/>
    <property type="match status" value="1"/>
</dbReference>
<evidence type="ECO:0000313" key="4">
    <source>
        <dbReference type="Proteomes" id="UP001172083"/>
    </source>
</evidence>
<dbReference type="PIRSF" id="PIRSF028177">
    <property type="entry name" value="Polyketide_synth_Omtfrase_TcmP"/>
    <property type="match status" value="1"/>
</dbReference>
<keyword evidence="4" id="KW-1185">Reference proteome</keyword>
<comment type="caution">
    <text evidence="3">The sequence shown here is derived from an EMBL/GenBank/DDBJ whole genome shotgun (WGS) entry which is preliminary data.</text>
</comment>
<dbReference type="Gene3D" id="3.40.50.150">
    <property type="entry name" value="Vaccinia Virus protein VP39"/>
    <property type="match status" value="1"/>
</dbReference>
<proteinExistence type="predicted"/>
<evidence type="ECO:0000313" key="3">
    <source>
        <dbReference type="EMBL" id="MDN5214041.1"/>
    </source>
</evidence>
<dbReference type="EMBL" id="JAUJEB010000004">
    <property type="protein sequence ID" value="MDN5214041.1"/>
    <property type="molecule type" value="Genomic_DNA"/>
</dbReference>
<evidence type="ECO:0000256" key="2">
    <source>
        <dbReference type="ARBA" id="ARBA00022679"/>
    </source>
</evidence>
<dbReference type="RefSeq" id="WP_346759378.1">
    <property type="nucleotide sequence ID" value="NZ_JAUJEB010000004.1"/>
</dbReference>
<dbReference type="InterPro" id="IPR007213">
    <property type="entry name" value="Ppm1/Ppm2/Tcmp"/>
</dbReference>
<sequence length="285" mass="33163">MALNIDINDISETAFLTLQCHAIDAQSATPILNDRSSVNTLNVLKDYFSESKSALHKKLFQNKVRPSLVTYTVLRARKYDRYITKFMEKYPDAAIVNIGCGLDHRFERVNNGSISFFDLDLPDIMNIKKQLFQEQANYNQISQSVFDLDWIEKIEAEHVMLVAEGVFMYCDERDVKRLFMALQEKLNNPEIVFEVFSAKWLTGWRKKLMDFKLKKELKLGAGTSFKFGIPDSDAIVHWSPGFRLVDDWSYLDSDELNTGLMRFFSRNDALRKVQWTVHYALNKIE</sequence>
<dbReference type="InterPro" id="IPR016874">
    <property type="entry name" value="TcmP-like"/>
</dbReference>
<dbReference type="PANTHER" id="PTHR43619">
    <property type="entry name" value="S-ADENOSYL-L-METHIONINE-DEPENDENT METHYLTRANSFERASE YKTD-RELATED"/>
    <property type="match status" value="1"/>
</dbReference>
<dbReference type="GO" id="GO:0008168">
    <property type="term" value="F:methyltransferase activity"/>
    <property type="evidence" value="ECO:0007669"/>
    <property type="project" value="UniProtKB-KW"/>
</dbReference>
<organism evidence="3 4">
    <name type="scientific">Agaribacillus aureus</name>
    <dbReference type="NCBI Taxonomy" id="3051825"/>
    <lineage>
        <taxon>Bacteria</taxon>
        <taxon>Pseudomonadati</taxon>
        <taxon>Bacteroidota</taxon>
        <taxon>Cytophagia</taxon>
        <taxon>Cytophagales</taxon>
        <taxon>Splendidivirgaceae</taxon>
        <taxon>Agaribacillus</taxon>
    </lineage>
</organism>
<dbReference type="InterPro" id="IPR029063">
    <property type="entry name" value="SAM-dependent_MTases_sf"/>
</dbReference>
<gene>
    <name evidence="3" type="ORF">QQ020_18335</name>
</gene>
<evidence type="ECO:0000256" key="1">
    <source>
        <dbReference type="ARBA" id="ARBA00022603"/>
    </source>
</evidence>
<keyword evidence="1 3" id="KW-0489">Methyltransferase</keyword>
<dbReference type="Proteomes" id="UP001172083">
    <property type="component" value="Unassembled WGS sequence"/>
</dbReference>
<keyword evidence="2 3" id="KW-0808">Transferase</keyword>
<accession>A0ABT8LCF8</accession>
<protein>
    <submittedName>
        <fullName evidence="3">Class I SAM-dependent methyltransferase</fullName>
        <ecNumber evidence="3">2.1.1.-</ecNumber>
    </submittedName>
</protein>